<dbReference type="EMBL" id="JABZGF010000128">
    <property type="protein sequence ID" value="MBF0966515.1"/>
    <property type="molecule type" value="Genomic_DNA"/>
</dbReference>
<dbReference type="Proteomes" id="UP000759246">
    <property type="component" value="Unassembled WGS sequence"/>
</dbReference>
<comment type="caution">
    <text evidence="2">The sequence shown here is derived from an EMBL/GenBank/DDBJ whole genome shotgun (WGS) entry which is preliminary data.</text>
</comment>
<organism evidence="2 3">
    <name type="scientific">Actinomyces bouchesdurhonensis</name>
    <dbReference type="NCBI Taxonomy" id="1852361"/>
    <lineage>
        <taxon>Bacteria</taxon>
        <taxon>Bacillati</taxon>
        <taxon>Actinomycetota</taxon>
        <taxon>Actinomycetes</taxon>
        <taxon>Actinomycetales</taxon>
        <taxon>Actinomycetaceae</taxon>
        <taxon>Actinomyces</taxon>
    </lineage>
</organism>
<keyword evidence="1" id="KW-1133">Transmembrane helix</keyword>
<accession>A0A929RP41</accession>
<sequence length="159" mass="16717">MSQPTSGPAQNYPFQQGPAPASYSGVAAWNTPAGPVGVAPGTRPTVLGRVSTVCGIAAWVVFALSTVLGILSFATSATSSFGTGGGDVAYTFSVFYFFSWFLQIPLTFLGFISGFIGIGAAYAPEQRRASKRGIFLNLSPWVVDTIIFLMTLILIASDF</sequence>
<keyword evidence="1" id="KW-0472">Membrane</keyword>
<gene>
    <name evidence="2" type="ORF">HXK09_05050</name>
</gene>
<reference evidence="2" key="1">
    <citation type="submission" date="2020-04" db="EMBL/GenBank/DDBJ databases">
        <title>Deep metagenomics examines the oral microbiome during advanced dental caries in children, revealing novel taxa and co-occurrences with host molecules.</title>
        <authorList>
            <person name="Baker J.L."/>
            <person name="Morton J.T."/>
            <person name="Dinis M."/>
            <person name="Alvarez R."/>
            <person name="Tran N.C."/>
            <person name="Knight R."/>
            <person name="Edlund A."/>
        </authorList>
    </citation>
    <scope>NUCLEOTIDE SEQUENCE</scope>
    <source>
        <strain evidence="2">JCVI_30_bin.13</strain>
    </source>
</reference>
<protein>
    <submittedName>
        <fullName evidence="2">Uncharacterized protein</fullName>
    </submittedName>
</protein>
<proteinExistence type="predicted"/>
<evidence type="ECO:0000313" key="2">
    <source>
        <dbReference type="EMBL" id="MBF0966515.1"/>
    </source>
</evidence>
<name>A0A929RP41_9ACTO</name>
<keyword evidence="1" id="KW-0812">Transmembrane</keyword>
<dbReference type="AlphaFoldDB" id="A0A929RP41"/>
<evidence type="ECO:0000313" key="3">
    <source>
        <dbReference type="Proteomes" id="UP000759246"/>
    </source>
</evidence>
<feature type="transmembrane region" description="Helical" evidence="1">
    <location>
        <begin position="53"/>
        <end position="74"/>
    </location>
</feature>
<evidence type="ECO:0000256" key="1">
    <source>
        <dbReference type="SAM" id="Phobius"/>
    </source>
</evidence>
<feature type="transmembrane region" description="Helical" evidence="1">
    <location>
        <begin position="94"/>
        <end position="122"/>
    </location>
</feature>
<feature type="transmembrane region" description="Helical" evidence="1">
    <location>
        <begin position="134"/>
        <end position="156"/>
    </location>
</feature>